<reference evidence="6" key="1">
    <citation type="submission" date="2020-10" db="EMBL/GenBank/DDBJ databases">
        <authorList>
            <person name="Han B."/>
            <person name="Lu T."/>
            <person name="Zhao Q."/>
            <person name="Huang X."/>
            <person name="Zhao Y."/>
        </authorList>
    </citation>
    <scope>NUCLEOTIDE SEQUENCE</scope>
</reference>
<accession>A0A811S5U6</accession>
<dbReference type="EMBL" id="CAJGYO010000018">
    <property type="protein sequence ID" value="CAD6337839.1"/>
    <property type="molecule type" value="Genomic_DNA"/>
</dbReference>
<comment type="similarity">
    <text evidence="2">Belongs to the MLF family.</text>
</comment>
<feature type="compositionally biased region" description="Low complexity" evidence="5">
    <location>
        <begin position="205"/>
        <end position="214"/>
    </location>
</feature>
<evidence type="ECO:0000256" key="5">
    <source>
        <dbReference type="SAM" id="MobiDB-lite"/>
    </source>
</evidence>
<feature type="region of interest" description="Disordered" evidence="5">
    <location>
        <begin position="187"/>
        <end position="250"/>
    </location>
</feature>
<comment type="subcellular location">
    <subcellularLocation>
        <location evidence="1">Cytoplasm</location>
    </subcellularLocation>
</comment>
<dbReference type="InterPro" id="IPR019376">
    <property type="entry name" value="Myeloid_leukemia_factor"/>
</dbReference>
<keyword evidence="3" id="KW-0963">Cytoplasm</keyword>
<evidence type="ECO:0000256" key="3">
    <source>
        <dbReference type="ARBA" id="ARBA00022490"/>
    </source>
</evidence>
<comment type="caution">
    <text evidence="6">The sequence shown here is derived from an EMBL/GenBank/DDBJ whole genome shotgun (WGS) entry which is preliminary data.</text>
</comment>
<protein>
    <recommendedName>
        <fullName evidence="8">Glycine-rich protein</fullName>
    </recommendedName>
</protein>
<dbReference type="AlphaFoldDB" id="A0A811S5U6"/>
<dbReference type="PANTHER" id="PTHR13105">
    <property type="entry name" value="MYELOID LEUKEMIA FACTOR"/>
    <property type="match status" value="1"/>
</dbReference>
<evidence type="ECO:0000256" key="4">
    <source>
        <dbReference type="ARBA" id="ARBA00022553"/>
    </source>
</evidence>
<evidence type="ECO:0008006" key="8">
    <source>
        <dbReference type="Google" id="ProtNLM"/>
    </source>
</evidence>
<feature type="region of interest" description="Disordered" evidence="5">
    <location>
        <begin position="66"/>
        <end position="134"/>
    </location>
</feature>
<dbReference type="Proteomes" id="UP000604825">
    <property type="component" value="Unassembled WGS sequence"/>
</dbReference>
<keyword evidence="4" id="KW-0597">Phosphoprotein</keyword>
<dbReference type="OrthoDB" id="8707547at2759"/>
<keyword evidence="7" id="KW-1185">Reference proteome</keyword>
<proteinExistence type="inferred from homology"/>
<sequence length="250" mass="27600">MDRGQNGEGFRRRDPFAGFVSFGPHRSLISSFFGGRDPFDDPFFTRPFGGRMMGDHDMFGPSPFGPMGGPFGDMGNDGFIEQAPSRGNSRRPVITEVDEDKAENAEHGNEQPNQDSYVQEPDDGSDGTEGGQVELHRDLNRGLIVEGSRRLGHSLTRKLNSDGKVDTTQTLHNLNEDELAGFEESWKGNAGHYLPGWNQNAGAPNSDNSGNRSSNGRDRRSAWGWALPGTEQGRDPRRNRKPKSWVIPIS</sequence>
<feature type="region of interest" description="Disordered" evidence="5">
    <location>
        <begin position="151"/>
        <end position="171"/>
    </location>
</feature>
<evidence type="ECO:0000313" key="7">
    <source>
        <dbReference type="Proteomes" id="UP000604825"/>
    </source>
</evidence>
<evidence type="ECO:0000256" key="1">
    <source>
        <dbReference type="ARBA" id="ARBA00004496"/>
    </source>
</evidence>
<organism evidence="6 7">
    <name type="scientific">Miscanthus lutarioriparius</name>
    <dbReference type="NCBI Taxonomy" id="422564"/>
    <lineage>
        <taxon>Eukaryota</taxon>
        <taxon>Viridiplantae</taxon>
        <taxon>Streptophyta</taxon>
        <taxon>Embryophyta</taxon>
        <taxon>Tracheophyta</taxon>
        <taxon>Spermatophyta</taxon>
        <taxon>Magnoliopsida</taxon>
        <taxon>Liliopsida</taxon>
        <taxon>Poales</taxon>
        <taxon>Poaceae</taxon>
        <taxon>PACMAD clade</taxon>
        <taxon>Panicoideae</taxon>
        <taxon>Andropogonodae</taxon>
        <taxon>Andropogoneae</taxon>
        <taxon>Saccharinae</taxon>
        <taxon>Miscanthus</taxon>
    </lineage>
</organism>
<evidence type="ECO:0000256" key="2">
    <source>
        <dbReference type="ARBA" id="ARBA00008332"/>
    </source>
</evidence>
<name>A0A811S5U6_9POAL</name>
<gene>
    <name evidence="6" type="ORF">NCGR_LOCUS61937</name>
</gene>
<dbReference type="GO" id="GO:0005737">
    <property type="term" value="C:cytoplasm"/>
    <property type="evidence" value="ECO:0007669"/>
    <property type="project" value="UniProtKB-SubCell"/>
</dbReference>
<evidence type="ECO:0000313" key="6">
    <source>
        <dbReference type="EMBL" id="CAD6337839.1"/>
    </source>
</evidence>